<reference evidence="7" key="1">
    <citation type="submission" date="2021-10" db="EMBL/GenBank/DDBJ databases">
        <title>The diversity and Nitrogen Metabolism of Culturable Nitrate-Utilizing Bacteria Within the Oxygen Minimum Zone of the Changjiang (Yangtze River)Estuary.</title>
        <authorList>
            <person name="Zhang D."/>
            <person name="Zheng J."/>
            <person name="Liu S."/>
            <person name="He W."/>
        </authorList>
    </citation>
    <scope>NUCLEOTIDE SEQUENCE</scope>
    <source>
        <strain evidence="7">FXH-223</strain>
    </source>
</reference>
<dbReference type="InterPro" id="IPR023753">
    <property type="entry name" value="FAD/NAD-binding_dom"/>
</dbReference>
<dbReference type="GO" id="GO:0016491">
    <property type="term" value="F:oxidoreductase activity"/>
    <property type="evidence" value="ECO:0007669"/>
    <property type="project" value="InterPro"/>
</dbReference>
<dbReference type="Proteomes" id="UP001108027">
    <property type="component" value="Unassembled WGS sequence"/>
</dbReference>
<dbReference type="PANTHER" id="PTHR43429">
    <property type="entry name" value="PYRIDINE NUCLEOTIDE-DISULFIDE OXIDOREDUCTASE DOMAIN-CONTAINING"/>
    <property type="match status" value="1"/>
</dbReference>
<proteinExistence type="inferred from homology"/>
<dbReference type="InterPro" id="IPR036188">
    <property type="entry name" value="FAD/NAD-bd_sf"/>
</dbReference>
<dbReference type="InterPro" id="IPR016156">
    <property type="entry name" value="FAD/NAD-linked_Rdtase_dimer_sf"/>
</dbReference>
<gene>
    <name evidence="7" type="ORF">LL252_08755</name>
</gene>
<dbReference type="Gene3D" id="3.30.390.30">
    <property type="match status" value="1"/>
</dbReference>
<feature type="domain" description="FAD/NAD(P)-binding" evidence="5">
    <location>
        <begin position="15"/>
        <end position="297"/>
    </location>
</feature>
<dbReference type="InterPro" id="IPR041575">
    <property type="entry name" value="Rubredoxin_C"/>
</dbReference>
<evidence type="ECO:0000259" key="6">
    <source>
        <dbReference type="Pfam" id="PF18267"/>
    </source>
</evidence>
<evidence type="ECO:0000313" key="7">
    <source>
        <dbReference type="EMBL" id="MCC4308661.1"/>
    </source>
</evidence>
<evidence type="ECO:0000256" key="4">
    <source>
        <dbReference type="ARBA" id="ARBA00022827"/>
    </source>
</evidence>
<dbReference type="EMBL" id="JAJGNA010000008">
    <property type="protein sequence ID" value="MCC4308661.1"/>
    <property type="molecule type" value="Genomic_DNA"/>
</dbReference>
<evidence type="ECO:0000256" key="3">
    <source>
        <dbReference type="ARBA" id="ARBA00022630"/>
    </source>
</evidence>
<sequence>MIGETVTSGHRPRRRLVIVGNGLATDSLIGHLGTDHPWSVRVLGDEPVRHYNRIMLSPLLGGETDLPSISPRDESWYRARRVTVSPGKRVTGIDRRRRRVLCEDGEWVDYHTLVLATGARASLPPLPGVDTLAGVGGFRSLEDARRLRERCQARPGARAVVVGAGLLGVEAAVGLRRLGADVTLVHRRPVLMNRQLDASASALLRAELSDRGIRVRTGCDPRRLLGATSVTGVEVEEGGVSRTLPADLVVFATGITPNRELARAAGLECGAGVRVDAALCTSDPRIRALGECCEFQGNTYGLVAPVRAQAEVLARVLRGETARYRDPAPLTRLKVSGLDIHTLGPVDAAEGQQTLWLSDAAAGVYKKLILENGRLRGVLLVGDVRHSQWYAHALQSGRDLGALRDILLTHPTRDDAHETGLPVEVA</sequence>
<dbReference type="Pfam" id="PF07992">
    <property type="entry name" value="Pyr_redox_2"/>
    <property type="match status" value="1"/>
</dbReference>
<dbReference type="PRINTS" id="PR00368">
    <property type="entry name" value="FADPNR"/>
</dbReference>
<evidence type="ECO:0000256" key="1">
    <source>
        <dbReference type="ARBA" id="ARBA00001974"/>
    </source>
</evidence>
<dbReference type="RefSeq" id="WP_228233779.1">
    <property type="nucleotide sequence ID" value="NZ_JAJGNA010000008.1"/>
</dbReference>
<dbReference type="SUPFAM" id="SSF51905">
    <property type="entry name" value="FAD/NAD(P)-binding domain"/>
    <property type="match status" value="2"/>
</dbReference>
<feature type="domain" description="NADH-rubredoxin oxidoreductase C-terminal" evidence="6">
    <location>
        <begin position="329"/>
        <end position="397"/>
    </location>
</feature>
<keyword evidence="4" id="KW-0274">FAD</keyword>
<keyword evidence="3" id="KW-0285">Flavoprotein</keyword>
<organism evidence="7 8">
    <name type="scientific">Alloalcanivorax marinus</name>
    <dbReference type="NCBI Taxonomy" id="1177169"/>
    <lineage>
        <taxon>Bacteria</taxon>
        <taxon>Pseudomonadati</taxon>
        <taxon>Pseudomonadota</taxon>
        <taxon>Gammaproteobacteria</taxon>
        <taxon>Oceanospirillales</taxon>
        <taxon>Alcanivoracaceae</taxon>
        <taxon>Alloalcanivorax</taxon>
    </lineage>
</organism>
<evidence type="ECO:0000256" key="2">
    <source>
        <dbReference type="ARBA" id="ARBA00006442"/>
    </source>
</evidence>
<dbReference type="Gene3D" id="3.50.50.60">
    <property type="entry name" value="FAD/NAD(P)-binding domain"/>
    <property type="match status" value="2"/>
</dbReference>
<evidence type="ECO:0000259" key="5">
    <source>
        <dbReference type="Pfam" id="PF07992"/>
    </source>
</evidence>
<comment type="cofactor">
    <cofactor evidence="1">
        <name>FAD</name>
        <dbReference type="ChEBI" id="CHEBI:57692"/>
    </cofactor>
</comment>
<dbReference type="AlphaFoldDB" id="A0A9Q3UK12"/>
<dbReference type="PANTHER" id="PTHR43429:SF3">
    <property type="entry name" value="NITRITE REDUCTASE [NAD(P)H]"/>
    <property type="match status" value="1"/>
</dbReference>
<protein>
    <submittedName>
        <fullName evidence="7">FAD-dependent oxidoreductase</fullName>
    </submittedName>
</protein>
<dbReference type="Pfam" id="PF18267">
    <property type="entry name" value="Rubredoxin_C"/>
    <property type="match status" value="1"/>
</dbReference>
<keyword evidence="8" id="KW-1185">Reference proteome</keyword>
<dbReference type="InterPro" id="IPR050260">
    <property type="entry name" value="FAD-bd_OxRdtase"/>
</dbReference>
<accession>A0A9Q3UK12</accession>
<evidence type="ECO:0000313" key="8">
    <source>
        <dbReference type="Proteomes" id="UP001108027"/>
    </source>
</evidence>
<name>A0A9Q3UK12_9GAMM</name>
<comment type="caution">
    <text evidence="7">The sequence shown here is derived from an EMBL/GenBank/DDBJ whole genome shotgun (WGS) entry which is preliminary data.</text>
</comment>
<comment type="similarity">
    <text evidence="2">Belongs to the FAD-dependent oxidoreductase family.</text>
</comment>